<keyword evidence="10" id="KW-1185">Reference proteome</keyword>
<dbReference type="EMBL" id="FMXR01000010">
    <property type="protein sequence ID" value="SDB19707.1"/>
    <property type="molecule type" value="Genomic_DNA"/>
</dbReference>
<dbReference type="PROSITE" id="PS00138">
    <property type="entry name" value="SUBTILASE_SER"/>
    <property type="match status" value="1"/>
</dbReference>
<dbReference type="AlphaFoldDB" id="A0A1G6BGG0"/>
<dbReference type="Pfam" id="PF13306">
    <property type="entry name" value="LRR_5"/>
    <property type="match status" value="1"/>
</dbReference>
<evidence type="ECO:0000256" key="6">
    <source>
        <dbReference type="RuleBase" id="RU003355"/>
    </source>
</evidence>
<feature type="domain" description="FMN-binding" evidence="8">
    <location>
        <begin position="550"/>
        <end position="626"/>
    </location>
</feature>
<dbReference type="Pfam" id="PF00082">
    <property type="entry name" value="Peptidase_S8"/>
    <property type="match status" value="1"/>
</dbReference>
<dbReference type="PROSITE" id="PS00136">
    <property type="entry name" value="SUBTILASE_ASP"/>
    <property type="match status" value="1"/>
</dbReference>
<dbReference type="GO" id="GO:0016020">
    <property type="term" value="C:membrane"/>
    <property type="evidence" value="ECO:0007669"/>
    <property type="project" value="InterPro"/>
</dbReference>
<keyword evidence="7" id="KW-0732">Signal</keyword>
<evidence type="ECO:0000313" key="9">
    <source>
        <dbReference type="EMBL" id="SDB19707.1"/>
    </source>
</evidence>
<dbReference type="InterPro" id="IPR023827">
    <property type="entry name" value="Peptidase_S8_Asp-AS"/>
</dbReference>
<dbReference type="OrthoDB" id="1775972at2"/>
<keyword evidence="4 5" id="KW-0720">Serine protease</keyword>
<reference evidence="9 10" key="1">
    <citation type="submission" date="2016-10" db="EMBL/GenBank/DDBJ databases">
        <authorList>
            <person name="de Groot N.N."/>
        </authorList>
    </citation>
    <scope>NUCLEOTIDE SEQUENCE [LARGE SCALE GENOMIC DNA]</scope>
    <source>
        <strain evidence="9 10">DSM 3217</strain>
    </source>
</reference>
<dbReference type="PANTHER" id="PTHR43806:SF11">
    <property type="entry name" value="CEREVISIN-RELATED"/>
    <property type="match status" value="1"/>
</dbReference>
<feature type="chain" id="PRO_5038574386" evidence="7">
    <location>
        <begin position="29"/>
        <end position="1274"/>
    </location>
</feature>
<dbReference type="PANTHER" id="PTHR43806">
    <property type="entry name" value="PEPTIDASE S8"/>
    <property type="match status" value="1"/>
</dbReference>
<dbReference type="InterPro" id="IPR026906">
    <property type="entry name" value="LRR_5"/>
</dbReference>
<evidence type="ECO:0000259" key="8">
    <source>
        <dbReference type="SMART" id="SM00900"/>
    </source>
</evidence>
<dbReference type="GO" id="GO:0010181">
    <property type="term" value="F:FMN binding"/>
    <property type="evidence" value="ECO:0007669"/>
    <property type="project" value="InterPro"/>
</dbReference>
<dbReference type="Gene3D" id="3.90.1010.20">
    <property type="match status" value="1"/>
</dbReference>
<feature type="signal peptide" evidence="7">
    <location>
        <begin position="1"/>
        <end position="28"/>
    </location>
</feature>
<evidence type="ECO:0000256" key="5">
    <source>
        <dbReference type="PROSITE-ProRule" id="PRU01240"/>
    </source>
</evidence>
<sequence length="1274" mass="135161">MSRTKGVKVGRVMAAVLAAALTVTGLPAGLVGTTSAGEVTAEAAETTTSCAIAFANARNYGGSYTDAFTKVVNTNDGGYAVIGYTMGDSTDPEWTYTPNGTSHSNNDALLLKYDANGNLEWTKIYGTTGVDVFEDITVLTDGRIAVTGRQSFTSSDSVIKGVSWYTLVVDADNPDSYTEYRIGSTKGDQSYGIEATSDGGFVVGGWSGGESGYITSTTDGETYTDTEQLWEYDTSETEDDGITNKTVAASESFIIKISKDGAVEYTTAYAARTENTIGGSSSGTKRLTGLTVDSNDDVLVTGYETLAKNITNGTVAKISGEDGSVLWSKMIGSAYDEDVTPSDKANYQKVEMFDQTVLLDGTYVVVGTATNDATTEEAWDVLGSQDTIIIHYAADGTLINSESYGTIDDENNRPGAVVADSNGGYYVVGSIDTVVEESSEIEKGYDWGNYGAQDSIIVKYNSLDEVEWTENYGTKNGDWINDMTITTAGDYVAVGESNGSYGEVAWGNNGGIDAIVMTTGSLADATETVDTTTDGDVTWQDGTYTASGDGYVGTGSVELKVVFENQTISSITTTSTTDTEEYYDMVDPDLMDLIISVQSTDVDGISGATYSSNGVKEAVSDAMSQAAAAYVDTLISAIESEDTAQIAADAYAELGSVALSYLTKLEALQTAASTYSITLQTRTEAAVITETQPTVSTETYDYNDTYYNLQNEYYEDINASALANNSLTGEDVKIAVIDSGLSAGHDDIDYSNVLDGYDYTTGAAMYVNPTDDQMAMYDDNGHGTAVVSILQATSNNSKGIAGLLSEAKIVPLKVEADDDSEESSAQIAQAIKDAVDTYGVDVITTSLDVMDTDTLEEAVDYAAEKNVIITAAVGNSSTSSSTGDDALIYPAAYDNVIGVGAVDSDSVVRTNSQKNKSVYVTAPGEEIVVAAPSEGAKMTISSGTSYSSPMVAAVAVAAKQVYADMTVEEFKTLLQETSKDLGSEGYDTSYGYGLINMKAVSKKLVSTVRYDVVGGTLVNSDEEVDVLNETEITLPKIKRSNCTFVGWEINDKWYAAGDTYTITEDTTFTAVWRTQITFDTNGGTMTEADTISAVTGVKITLPSASRSGYTFNGWKIGNKTYKAGASYTVTGPVTAVAQWANKTMTTISGITYKKSGNVAVVTKADKSLTKVTIASSVTINGKKYKVTKINSKVFAKHTKLKSVTIGANVKTIGSQAFFKATSLKKVIFKGKKVKSIGSKAFKKINKKVTYKYPSKKKKTAYQKLLKKAGAPNLS</sequence>
<accession>A0A1G6BGG0</accession>
<gene>
    <name evidence="9" type="ORF">SAMN02910417_01483</name>
</gene>
<dbReference type="RefSeq" id="WP_090173728.1">
    <property type="nucleotide sequence ID" value="NZ_FMXR01000010.1"/>
</dbReference>
<evidence type="ECO:0000256" key="4">
    <source>
        <dbReference type="ARBA" id="ARBA00022825"/>
    </source>
</evidence>
<dbReference type="GO" id="GO:0004252">
    <property type="term" value="F:serine-type endopeptidase activity"/>
    <property type="evidence" value="ECO:0007669"/>
    <property type="project" value="UniProtKB-UniRule"/>
</dbReference>
<feature type="active site" description="Charge relay system" evidence="5">
    <location>
        <position position="782"/>
    </location>
</feature>
<evidence type="ECO:0000256" key="1">
    <source>
        <dbReference type="ARBA" id="ARBA00011073"/>
    </source>
</evidence>
<dbReference type="GO" id="GO:0006508">
    <property type="term" value="P:proteolysis"/>
    <property type="evidence" value="ECO:0007669"/>
    <property type="project" value="UniProtKB-KW"/>
</dbReference>
<dbReference type="PROSITE" id="PS51892">
    <property type="entry name" value="SUBTILASE"/>
    <property type="match status" value="1"/>
</dbReference>
<proteinExistence type="inferred from homology"/>
<protein>
    <submittedName>
        <fullName evidence="9">Serine protease, subtilisin family</fullName>
    </submittedName>
</protein>
<dbReference type="SMART" id="SM00900">
    <property type="entry name" value="FMN_bind"/>
    <property type="match status" value="1"/>
</dbReference>
<keyword evidence="3 5" id="KW-0378">Hydrolase</keyword>
<comment type="similarity">
    <text evidence="1 5 6">Belongs to the peptidase S8 family.</text>
</comment>
<dbReference type="InterPro" id="IPR023828">
    <property type="entry name" value="Peptidase_S8_Ser-AS"/>
</dbReference>
<dbReference type="Gene3D" id="3.40.50.200">
    <property type="entry name" value="Peptidase S8/S53 domain"/>
    <property type="match status" value="1"/>
</dbReference>
<dbReference type="InterPro" id="IPR042229">
    <property type="entry name" value="Listeria/Bacterioides_rpt_sf"/>
</dbReference>
<dbReference type="InterPro" id="IPR015500">
    <property type="entry name" value="Peptidase_S8_subtilisin-rel"/>
</dbReference>
<dbReference type="InterPro" id="IPR007329">
    <property type="entry name" value="FMN-bd"/>
</dbReference>
<dbReference type="PRINTS" id="PR00723">
    <property type="entry name" value="SUBTILISIN"/>
</dbReference>
<dbReference type="InterPro" id="IPR036852">
    <property type="entry name" value="Peptidase_S8/S53_dom_sf"/>
</dbReference>
<dbReference type="InterPro" id="IPR050131">
    <property type="entry name" value="Peptidase_S8_subtilisin-like"/>
</dbReference>
<feature type="active site" description="Charge relay system" evidence="5">
    <location>
        <position position="945"/>
    </location>
</feature>
<evidence type="ECO:0000256" key="3">
    <source>
        <dbReference type="ARBA" id="ARBA00022801"/>
    </source>
</evidence>
<dbReference type="STRING" id="1732.SAMN02910417_01483"/>
<dbReference type="Gene3D" id="3.80.10.10">
    <property type="entry name" value="Ribonuclease Inhibitor"/>
    <property type="match status" value="1"/>
</dbReference>
<evidence type="ECO:0000256" key="2">
    <source>
        <dbReference type="ARBA" id="ARBA00022670"/>
    </source>
</evidence>
<dbReference type="Gene3D" id="2.60.40.4270">
    <property type="entry name" value="Listeria-Bacteroides repeat domain"/>
    <property type="match status" value="2"/>
</dbReference>
<organism evidence="9 10">
    <name type="scientific">Eubacterium oxidoreducens</name>
    <dbReference type="NCBI Taxonomy" id="1732"/>
    <lineage>
        <taxon>Bacteria</taxon>
        <taxon>Bacillati</taxon>
        <taxon>Bacillota</taxon>
        <taxon>Clostridia</taxon>
        <taxon>Eubacteriales</taxon>
        <taxon>Eubacteriaceae</taxon>
        <taxon>Eubacterium</taxon>
    </lineage>
</organism>
<dbReference type="Pfam" id="PF04205">
    <property type="entry name" value="FMN_bind"/>
    <property type="match status" value="1"/>
</dbReference>
<dbReference type="InterPro" id="IPR032675">
    <property type="entry name" value="LRR_dom_sf"/>
</dbReference>
<keyword evidence="2 5" id="KW-0645">Protease</keyword>
<dbReference type="SUPFAM" id="SSF52743">
    <property type="entry name" value="Subtilisin-like"/>
    <property type="match status" value="1"/>
</dbReference>
<evidence type="ECO:0000256" key="7">
    <source>
        <dbReference type="SAM" id="SignalP"/>
    </source>
</evidence>
<evidence type="ECO:0000313" key="10">
    <source>
        <dbReference type="Proteomes" id="UP000199228"/>
    </source>
</evidence>
<feature type="active site" description="Charge relay system" evidence="5">
    <location>
        <position position="738"/>
    </location>
</feature>
<name>A0A1G6BGG0_EUBOX</name>
<dbReference type="InterPro" id="IPR000209">
    <property type="entry name" value="Peptidase_S8/S53_dom"/>
</dbReference>
<dbReference type="GO" id="GO:0030313">
    <property type="term" value="C:cell envelope"/>
    <property type="evidence" value="ECO:0007669"/>
    <property type="project" value="UniProtKB-SubCell"/>
</dbReference>
<dbReference type="Proteomes" id="UP000199228">
    <property type="component" value="Unassembled WGS sequence"/>
</dbReference>